<feature type="compositionally biased region" description="Polar residues" evidence="1">
    <location>
        <begin position="157"/>
        <end position="168"/>
    </location>
</feature>
<accession>A0ABM3WM91</accession>
<feature type="compositionally biased region" description="Basic and acidic residues" evidence="1">
    <location>
        <begin position="102"/>
        <end position="113"/>
    </location>
</feature>
<evidence type="ECO:0000256" key="1">
    <source>
        <dbReference type="SAM" id="MobiDB-lite"/>
    </source>
</evidence>
<keyword evidence="2" id="KW-1185">Reference proteome</keyword>
<dbReference type="Proteomes" id="UP001652624">
    <property type="component" value="Chromosome 23"/>
</dbReference>
<sequence length="225" mass="24582">MDLQGPQDNMGGPKAQGRQQPPPKPPHRNKGRVIWYPGSCPYTDWTPPLEIQSQGVAGLQEPEGELQPMQQMTTRDTLDRGYHIAGGLSPPNIEEQMPPTTKEAESPAADAHRGHAGYRGRHTCPYSDWPPPLEDKPQVGSGPQDSEGELKPVQQPEFPNSQPPQGSDSGRRYRPSRQGADWKQEICCPARGQQVNRSCGGRPRGWGDVLMFSTALKPAGPSALP</sequence>
<evidence type="ECO:0000313" key="3">
    <source>
        <dbReference type="RefSeq" id="XP_060037680.1"/>
    </source>
</evidence>
<evidence type="ECO:0000313" key="2">
    <source>
        <dbReference type="Proteomes" id="UP001652624"/>
    </source>
</evidence>
<name>A0ABM3WM91_ERIEU</name>
<dbReference type="RefSeq" id="XP_060037680.1">
    <property type="nucleotide sequence ID" value="XM_060181697.1"/>
</dbReference>
<reference evidence="3" key="1">
    <citation type="submission" date="2025-08" db="UniProtKB">
        <authorList>
            <consortium name="RefSeq"/>
        </authorList>
    </citation>
    <scope>IDENTIFICATION</scope>
</reference>
<proteinExistence type="predicted"/>
<gene>
    <name evidence="3" type="primary">LOC132535535</name>
</gene>
<organism evidence="2 3">
    <name type="scientific">Erinaceus europaeus</name>
    <name type="common">Western European hedgehog</name>
    <dbReference type="NCBI Taxonomy" id="9365"/>
    <lineage>
        <taxon>Eukaryota</taxon>
        <taxon>Metazoa</taxon>
        <taxon>Chordata</taxon>
        <taxon>Craniata</taxon>
        <taxon>Vertebrata</taxon>
        <taxon>Euteleostomi</taxon>
        <taxon>Mammalia</taxon>
        <taxon>Eutheria</taxon>
        <taxon>Laurasiatheria</taxon>
        <taxon>Eulipotyphla</taxon>
        <taxon>Erinaceidae</taxon>
        <taxon>Erinaceinae</taxon>
        <taxon>Erinaceus</taxon>
    </lineage>
</organism>
<dbReference type="GeneID" id="132535535"/>
<protein>
    <submittedName>
        <fullName evidence="3">Uncharacterized protein LOC132535535 isoform X1</fullName>
    </submittedName>
</protein>
<feature type="region of interest" description="Disordered" evidence="1">
    <location>
        <begin position="1"/>
        <end position="34"/>
    </location>
</feature>
<feature type="region of interest" description="Disordered" evidence="1">
    <location>
        <begin position="51"/>
        <end position="185"/>
    </location>
</feature>